<protein>
    <submittedName>
        <fullName evidence="5">Transglutaminase-like putative cysteine protease</fullName>
    </submittedName>
</protein>
<name>A0A511F8F6_9CELL</name>
<dbReference type="Pfam" id="PF01841">
    <property type="entry name" value="Transglut_core"/>
    <property type="match status" value="1"/>
</dbReference>
<evidence type="ECO:0000259" key="3">
    <source>
        <dbReference type="SMART" id="SM00460"/>
    </source>
</evidence>
<feature type="transmembrane region" description="Helical" evidence="2">
    <location>
        <begin position="612"/>
        <end position="631"/>
    </location>
</feature>
<accession>A0A511F8F6</accession>
<feature type="transmembrane region" description="Helical" evidence="2">
    <location>
        <begin position="39"/>
        <end position="57"/>
    </location>
</feature>
<feature type="compositionally biased region" description="Low complexity" evidence="1">
    <location>
        <begin position="566"/>
        <end position="593"/>
    </location>
</feature>
<evidence type="ECO:0000313" key="5">
    <source>
        <dbReference type="EMBL" id="MBB5474418.1"/>
    </source>
</evidence>
<feature type="transmembrane region" description="Helical" evidence="2">
    <location>
        <begin position="174"/>
        <end position="192"/>
    </location>
</feature>
<feature type="transmembrane region" description="Helical" evidence="2">
    <location>
        <begin position="64"/>
        <end position="84"/>
    </location>
</feature>
<organism evidence="4 6">
    <name type="scientific">Cellulomonas hominis</name>
    <dbReference type="NCBI Taxonomy" id="156981"/>
    <lineage>
        <taxon>Bacteria</taxon>
        <taxon>Bacillati</taxon>
        <taxon>Actinomycetota</taxon>
        <taxon>Actinomycetes</taxon>
        <taxon>Micrococcales</taxon>
        <taxon>Cellulomonadaceae</taxon>
        <taxon>Cellulomonas</taxon>
    </lineage>
</organism>
<evidence type="ECO:0000313" key="7">
    <source>
        <dbReference type="Proteomes" id="UP000564629"/>
    </source>
</evidence>
<dbReference type="EMBL" id="JACHDN010000001">
    <property type="protein sequence ID" value="MBB5474418.1"/>
    <property type="molecule type" value="Genomic_DNA"/>
</dbReference>
<dbReference type="SUPFAM" id="SSF54001">
    <property type="entry name" value="Cysteine proteinases"/>
    <property type="match status" value="1"/>
</dbReference>
<dbReference type="InterPro" id="IPR002931">
    <property type="entry name" value="Transglutaminase-like"/>
</dbReference>
<dbReference type="PANTHER" id="PTHR42736:SF1">
    <property type="entry name" value="PROTEIN-GLUTAMINE GAMMA-GLUTAMYLTRANSFERASE"/>
    <property type="match status" value="1"/>
</dbReference>
<dbReference type="OrthoDB" id="9804023at2"/>
<dbReference type="PANTHER" id="PTHR42736">
    <property type="entry name" value="PROTEIN-GLUTAMINE GAMMA-GLUTAMYLTRANSFERASE"/>
    <property type="match status" value="1"/>
</dbReference>
<evidence type="ECO:0000256" key="2">
    <source>
        <dbReference type="SAM" id="Phobius"/>
    </source>
</evidence>
<dbReference type="Proteomes" id="UP000321723">
    <property type="component" value="Unassembled WGS sequence"/>
</dbReference>
<keyword evidence="2" id="KW-1133">Transmembrane helix</keyword>
<feature type="transmembrane region" description="Helical" evidence="2">
    <location>
        <begin position="122"/>
        <end position="141"/>
    </location>
</feature>
<dbReference type="InterPro" id="IPR021878">
    <property type="entry name" value="TgpA_N"/>
</dbReference>
<dbReference type="InterPro" id="IPR038765">
    <property type="entry name" value="Papain-like_cys_pep_sf"/>
</dbReference>
<dbReference type="Pfam" id="PF11992">
    <property type="entry name" value="TgpA_N"/>
    <property type="match status" value="1"/>
</dbReference>
<dbReference type="SMART" id="SM00460">
    <property type="entry name" value="TGc"/>
    <property type="match status" value="1"/>
</dbReference>
<keyword evidence="2" id="KW-0812">Transmembrane</keyword>
<dbReference type="Proteomes" id="UP000564629">
    <property type="component" value="Unassembled WGS sequence"/>
</dbReference>
<keyword evidence="6" id="KW-1185">Reference proteome</keyword>
<proteinExistence type="predicted"/>
<reference evidence="4 6" key="1">
    <citation type="submission" date="2019-07" db="EMBL/GenBank/DDBJ databases">
        <title>Whole genome shotgun sequence of Cellulomonas hominis NBRC 16055.</title>
        <authorList>
            <person name="Hosoyama A."/>
            <person name="Uohara A."/>
            <person name="Ohji S."/>
            <person name="Ichikawa N."/>
        </authorList>
    </citation>
    <scope>NUCLEOTIDE SEQUENCE [LARGE SCALE GENOMIC DNA]</scope>
    <source>
        <strain evidence="4 6">NBRC 16055</strain>
    </source>
</reference>
<evidence type="ECO:0000313" key="4">
    <source>
        <dbReference type="EMBL" id="GEL45495.1"/>
    </source>
</evidence>
<dbReference type="GO" id="GO:0008233">
    <property type="term" value="F:peptidase activity"/>
    <property type="evidence" value="ECO:0007669"/>
    <property type="project" value="UniProtKB-KW"/>
</dbReference>
<dbReference type="GO" id="GO:0006508">
    <property type="term" value="P:proteolysis"/>
    <property type="evidence" value="ECO:0007669"/>
    <property type="project" value="UniProtKB-KW"/>
</dbReference>
<evidence type="ECO:0000313" key="6">
    <source>
        <dbReference type="Proteomes" id="UP000321723"/>
    </source>
</evidence>
<dbReference type="Gene3D" id="3.10.620.30">
    <property type="match status" value="1"/>
</dbReference>
<feature type="region of interest" description="Disordered" evidence="1">
    <location>
        <begin position="548"/>
        <end position="604"/>
    </location>
</feature>
<feature type="transmembrane region" description="Helical" evidence="2">
    <location>
        <begin position="12"/>
        <end position="33"/>
    </location>
</feature>
<evidence type="ECO:0000256" key="1">
    <source>
        <dbReference type="SAM" id="MobiDB-lite"/>
    </source>
</evidence>
<dbReference type="AlphaFoldDB" id="A0A511F8F6"/>
<reference evidence="5 7" key="2">
    <citation type="submission" date="2020-08" db="EMBL/GenBank/DDBJ databases">
        <title>Sequencing the genomes of 1000 actinobacteria strains.</title>
        <authorList>
            <person name="Klenk H.-P."/>
        </authorList>
    </citation>
    <scope>NUCLEOTIDE SEQUENCE [LARGE SCALE GENOMIC DNA]</scope>
    <source>
        <strain evidence="5 7">DSM 9581</strain>
    </source>
</reference>
<dbReference type="EMBL" id="BJVQ01000005">
    <property type="protein sequence ID" value="GEL45495.1"/>
    <property type="molecule type" value="Genomic_DNA"/>
</dbReference>
<sequence>MSGTSLRRGWRSPVATAVVAAATCTALGALSGLLAGGTWALRACLAVAATALVVLGARALTRSTWIPSTIGLLVAAYALLAVYATPPGANPLLVGPATLDRAGQLAQQAAQLIETSVVPMPVWPPVEMLIVGAAVLVFLAADLLAVGCGMPALTGLAYVAVWTPAVVLGFPGSAWALAGTGFLYLVLLALAQPPVGRERGVRRAGVVAAGAAGLVVVTLAAGPVVAAVPAWSWLDLPDVGTGAVGPVRLADDLDLRDSLRDQSSQVVLRYTVESVDEDAEGPTATAGLVGPLRSFTLRDFDGRSWQRDPGADLTDWDRGGLLASTPGLVGATPDASRGTLTAVDVQVGALREQRLPVSTFPRTVDIDGRWSYDPARDEVVGQDRTDVDTRYSMIVEVPDLEPDLLRSTSGEVPDDVTGYLDVPGTEHEQDLRDLAAEITAGATTTYDRALALQSYFRDGTQFRYDTSVEAGESDDAVWDFLESRRGYCVQFATAMTVLARTLDIPARLGVGFLPGELGSDRVYRVTGADAHAWPELYFPGTGWVRFEPTPAVQTGPPPSWSNPFRAAGPSASPSATAQQPGAAPSTSSTSAPGSTGGGLPGGTLTDESRAPLLALVGLVLVAALTVAGIALHRRRRPRTGLTPEAAWRRLRDRLRRAGIVWSDAHTPRQAAAAVRDQVRSRRGRPLSGDADRALTALAAAVEQDRYAPAPTPHDAAELQAWIGAVLTDVSATPRGEAGPLPAEA</sequence>
<keyword evidence="5" id="KW-0378">Hydrolase</keyword>
<feature type="domain" description="Transglutaminase-like" evidence="3">
    <location>
        <begin position="480"/>
        <end position="550"/>
    </location>
</feature>
<comment type="caution">
    <text evidence="4">The sequence shown here is derived from an EMBL/GenBank/DDBJ whole genome shotgun (WGS) entry which is preliminary data.</text>
</comment>
<feature type="transmembrane region" description="Helical" evidence="2">
    <location>
        <begin position="148"/>
        <end position="168"/>
    </location>
</feature>
<keyword evidence="2" id="KW-0472">Membrane</keyword>
<feature type="transmembrane region" description="Helical" evidence="2">
    <location>
        <begin position="204"/>
        <end position="231"/>
    </location>
</feature>
<dbReference type="InterPro" id="IPR052901">
    <property type="entry name" value="Bact_TGase-like"/>
</dbReference>
<keyword evidence="5" id="KW-0645">Protease</keyword>
<gene>
    <name evidence="4" type="ORF">CHO01_06110</name>
    <name evidence="5" type="ORF">HNR08_003154</name>
</gene>
<dbReference type="RefSeq" id="WP_146833399.1">
    <property type="nucleotide sequence ID" value="NZ_BJVQ01000005.1"/>
</dbReference>